<sequence>MSTPTIEEAAITSRVALVMGHGGGSDCLVASLVADWLRRLGVERVILGGVACQWWLPVGEQRTATHVTVGPDFYDPARLAPAKPLNEHSVIVYPDSEVDGRQPHEATAARHFGGEAFLISLRGGGTGVAQGLRAVAEHYGADLLISVDVGSDTLSTGKEVRPTQTSFADHLTLAGLLQQDCRTYFALAGYGVDAEMEIEELDHNLSLAIKAKALRGVIGPSHEALERVHDLHGEAHDPVGSLVIKAGRGDFGLHRTLKSNPFGEVAHIGPAAVPIWVFDPQAVADSVAEHAKPLAPTTSVGEAEETYRALGRIPETSLVRTVEFKR</sequence>
<accession>A0A5M3X0P1</accession>
<evidence type="ECO:0000313" key="2">
    <source>
        <dbReference type="Proteomes" id="UP000331127"/>
    </source>
</evidence>
<dbReference type="Proteomes" id="UP000331127">
    <property type="component" value="Unassembled WGS sequence"/>
</dbReference>
<reference evidence="1 2" key="1">
    <citation type="submission" date="2019-10" db="EMBL/GenBank/DDBJ databases">
        <title>Whole genome shotgun sequence of Acrocarpospora macrocephala NBRC 16266.</title>
        <authorList>
            <person name="Ichikawa N."/>
            <person name="Kimura A."/>
            <person name="Kitahashi Y."/>
            <person name="Komaki H."/>
            <person name="Oguchi A."/>
        </authorList>
    </citation>
    <scope>NUCLEOTIDE SEQUENCE [LARGE SCALE GENOMIC DNA]</scope>
    <source>
        <strain evidence="1 2">NBRC 16266</strain>
    </source>
</reference>
<evidence type="ECO:0008006" key="3">
    <source>
        <dbReference type="Google" id="ProtNLM"/>
    </source>
</evidence>
<protein>
    <recommendedName>
        <fullName evidence="3">DUF1152 domain-containing protein</fullName>
    </recommendedName>
</protein>
<name>A0A5M3X0P1_9ACTN</name>
<evidence type="ECO:0000313" key="1">
    <source>
        <dbReference type="EMBL" id="GES12283.1"/>
    </source>
</evidence>
<dbReference type="InterPro" id="IPR010581">
    <property type="entry name" value="DUF1152"/>
</dbReference>
<comment type="caution">
    <text evidence="1">The sequence shown here is derived from an EMBL/GenBank/DDBJ whole genome shotgun (WGS) entry which is preliminary data.</text>
</comment>
<proteinExistence type="predicted"/>
<gene>
    <name evidence="1" type="ORF">Amac_058800</name>
</gene>
<dbReference type="AlphaFoldDB" id="A0A5M3X0P1"/>
<dbReference type="EMBL" id="BLAE01000035">
    <property type="protein sequence ID" value="GES12283.1"/>
    <property type="molecule type" value="Genomic_DNA"/>
</dbReference>
<dbReference type="RefSeq" id="WP_155357592.1">
    <property type="nucleotide sequence ID" value="NZ_BAAAHL010000012.1"/>
</dbReference>
<dbReference type="Pfam" id="PF06626">
    <property type="entry name" value="DUF1152"/>
    <property type="match status" value="1"/>
</dbReference>
<keyword evidence="2" id="KW-1185">Reference proteome</keyword>
<organism evidence="1 2">
    <name type="scientific">Acrocarpospora macrocephala</name>
    <dbReference type="NCBI Taxonomy" id="150177"/>
    <lineage>
        <taxon>Bacteria</taxon>
        <taxon>Bacillati</taxon>
        <taxon>Actinomycetota</taxon>
        <taxon>Actinomycetes</taxon>
        <taxon>Streptosporangiales</taxon>
        <taxon>Streptosporangiaceae</taxon>
        <taxon>Acrocarpospora</taxon>
    </lineage>
</organism>
<dbReference type="OrthoDB" id="5173605at2"/>